<reference evidence="2 3" key="1">
    <citation type="submission" date="2013-10" db="EMBL/GenBank/DDBJ databases">
        <authorList>
            <consortium name="International Citrus Genome Consortium"/>
            <person name="Jenkins J."/>
            <person name="Schmutz J."/>
            <person name="Prochnik S."/>
            <person name="Rokhsar D."/>
            <person name="Gmitter F."/>
            <person name="Ollitrault P."/>
            <person name="Machado M."/>
            <person name="Talon M."/>
            <person name="Wincker P."/>
            <person name="Jaillon O."/>
            <person name="Morgante M."/>
        </authorList>
    </citation>
    <scope>NUCLEOTIDE SEQUENCE</scope>
    <source>
        <strain evidence="3">cv. Clemenules</strain>
    </source>
</reference>
<feature type="non-terminal residue" evidence="2">
    <location>
        <position position="104"/>
    </location>
</feature>
<feature type="compositionally biased region" description="Basic residues" evidence="1">
    <location>
        <begin position="1"/>
        <end position="23"/>
    </location>
</feature>
<evidence type="ECO:0000256" key="1">
    <source>
        <dbReference type="SAM" id="MobiDB-lite"/>
    </source>
</evidence>
<proteinExistence type="predicted"/>
<keyword evidence="3" id="KW-1185">Reference proteome</keyword>
<dbReference type="Proteomes" id="UP000030687">
    <property type="component" value="Unassembled WGS sequence"/>
</dbReference>
<sequence length="104" mass="11402">HLSNHKPKSNLSRSQRKGSHFFKHQPLNSGYVLGGDRGKLGSDFGHEAFRVGPVNNHGLISVGESDGVHVQRAEKVRVVHQPAFLARAEVAEIRAGDGPHLRRV</sequence>
<name>V4VRR2_CITCL</name>
<accession>V4VRR2</accession>
<feature type="non-terminal residue" evidence="2">
    <location>
        <position position="1"/>
    </location>
</feature>
<evidence type="ECO:0000313" key="3">
    <source>
        <dbReference type="Proteomes" id="UP000030687"/>
    </source>
</evidence>
<dbReference type="InParanoid" id="V4VRR2"/>
<protein>
    <submittedName>
        <fullName evidence="2">Uncharacterized protein</fullName>
    </submittedName>
</protein>
<dbReference type="EMBL" id="KI536661">
    <property type="protein sequence ID" value="ESR55734.1"/>
    <property type="molecule type" value="Genomic_DNA"/>
</dbReference>
<organism evidence="2 3">
    <name type="scientific">Citrus clementina</name>
    <name type="common">Clementine</name>
    <name type="synonym">Citrus deliciosa x Citrus sinensis</name>
    <dbReference type="NCBI Taxonomy" id="85681"/>
    <lineage>
        <taxon>Eukaryota</taxon>
        <taxon>Viridiplantae</taxon>
        <taxon>Streptophyta</taxon>
        <taxon>Embryophyta</taxon>
        <taxon>Tracheophyta</taxon>
        <taxon>Spermatophyta</taxon>
        <taxon>Magnoliopsida</taxon>
        <taxon>eudicotyledons</taxon>
        <taxon>Gunneridae</taxon>
        <taxon>Pentapetalae</taxon>
        <taxon>rosids</taxon>
        <taxon>malvids</taxon>
        <taxon>Sapindales</taxon>
        <taxon>Rutaceae</taxon>
        <taxon>Aurantioideae</taxon>
        <taxon>Citrus</taxon>
    </lineage>
</organism>
<dbReference type="Gramene" id="ESR55734">
    <property type="protein sequence ID" value="ESR55734"/>
    <property type="gene ID" value="CICLE_v100238811mg"/>
</dbReference>
<gene>
    <name evidence="2" type="ORF">CICLE_v100238811mg</name>
</gene>
<dbReference type="AlphaFoldDB" id="V4VRR2"/>
<feature type="region of interest" description="Disordered" evidence="1">
    <location>
        <begin position="1"/>
        <end position="34"/>
    </location>
</feature>
<evidence type="ECO:0000313" key="2">
    <source>
        <dbReference type="EMBL" id="ESR55734.1"/>
    </source>
</evidence>
<dbReference type="KEGG" id="cic:CICLE_v100238811m"/>